<dbReference type="OrthoDB" id="548339at2759"/>
<name>A0A150GYT6_GONPE</name>
<keyword evidence="1" id="KW-0175">Coiled coil</keyword>
<feature type="coiled-coil region" evidence="1">
    <location>
        <begin position="151"/>
        <end position="192"/>
    </location>
</feature>
<organism evidence="2 3">
    <name type="scientific">Gonium pectorale</name>
    <name type="common">Green alga</name>
    <dbReference type="NCBI Taxonomy" id="33097"/>
    <lineage>
        <taxon>Eukaryota</taxon>
        <taxon>Viridiplantae</taxon>
        <taxon>Chlorophyta</taxon>
        <taxon>core chlorophytes</taxon>
        <taxon>Chlorophyceae</taxon>
        <taxon>CS clade</taxon>
        <taxon>Chlamydomonadales</taxon>
        <taxon>Volvocaceae</taxon>
        <taxon>Gonium</taxon>
    </lineage>
</organism>
<accession>A0A150GYT6</accession>
<proteinExistence type="predicted"/>
<gene>
    <name evidence="2" type="ORF">GPECTOR_4g985</name>
</gene>
<reference evidence="3" key="1">
    <citation type="journal article" date="2016" name="Nat. Commun.">
        <title>The Gonium pectorale genome demonstrates co-option of cell cycle regulation during the evolution of multicellularity.</title>
        <authorList>
            <person name="Hanschen E.R."/>
            <person name="Marriage T.N."/>
            <person name="Ferris P.J."/>
            <person name="Hamaji T."/>
            <person name="Toyoda A."/>
            <person name="Fujiyama A."/>
            <person name="Neme R."/>
            <person name="Noguchi H."/>
            <person name="Minakuchi Y."/>
            <person name="Suzuki M."/>
            <person name="Kawai-Toyooka H."/>
            <person name="Smith D.R."/>
            <person name="Sparks H."/>
            <person name="Anderson J."/>
            <person name="Bakaric R."/>
            <person name="Luria V."/>
            <person name="Karger A."/>
            <person name="Kirschner M.W."/>
            <person name="Durand P.M."/>
            <person name="Michod R.E."/>
            <person name="Nozaki H."/>
            <person name="Olson B.J."/>
        </authorList>
    </citation>
    <scope>NUCLEOTIDE SEQUENCE [LARGE SCALE GENOMIC DNA]</scope>
    <source>
        <strain evidence="3">NIES-2863</strain>
    </source>
</reference>
<feature type="coiled-coil region" evidence="1">
    <location>
        <begin position="227"/>
        <end position="275"/>
    </location>
</feature>
<dbReference type="AlphaFoldDB" id="A0A150GYT6"/>
<dbReference type="STRING" id="33097.A0A150GYT6"/>
<evidence type="ECO:0000313" key="3">
    <source>
        <dbReference type="Proteomes" id="UP000075714"/>
    </source>
</evidence>
<keyword evidence="3" id="KW-1185">Reference proteome</keyword>
<evidence type="ECO:0000313" key="2">
    <source>
        <dbReference type="EMBL" id="KXZ54913.1"/>
    </source>
</evidence>
<evidence type="ECO:0000256" key="1">
    <source>
        <dbReference type="SAM" id="Coils"/>
    </source>
</evidence>
<dbReference type="Proteomes" id="UP000075714">
    <property type="component" value="Unassembled WGS sequence"/>
</dbReference>
<comment type="caution">
    <text evidence="2">The sequence shown here is derived from an EMBL/GenBank/DDBJ whole genome shotgun (WGS) entry which is preliminary data.</text>
</comment>
<sequence length="318" mass="35671">MPKVGRRRFKRSKVTRSDRRYCFSLLNRALSRWLAFVEARQRQLSMLKAAELLYGHNVLQRWHRAAARSRELKRGVAALQVGSSTRRLSASFARWRAFLLHRRQSVLAERLASEHHRGALLWRCLCAWLRLAQASAARQLHIKGMREYQRMMQARADLQMLRQQLEGAEQRLAETSDKLADAQQRMEVQAGEVSLSSLEKQAAALQQSVLAAQDCNRELGLKLQQQAAGYEEQLLAARDEAALARREASSLAAAAARFEQQATDVEAQLQVVRAANESLVTTLRQPCSRVHPKGGAVAAGDIIAAQRVVIAALRPAIL</sequence>
<dbReference type="EMBL" id="LSYV01000005">
    <property type="protein sequence ID" value="KXZ54913.1"/>
    <property type="molecule type" value="Genomic_DNA"/>
</dbReference>
<protein>
    <submittedName>
        <fullName evidence="2">Uncharacterized protein</fullName>
    </submittedName>
</protein>